<dbReference type="Proteomes" id="UP000494106">
    <property type="component" value="Unassembled WGS sequence"/>
</dbReference>
<comment type="caution">
    <text evidence="1">The sequence shown here is derived from an EMBL/GenBank/DDBJ whole genome shotgun (WGS) entry which is preliminary data.</text>
</comment>
<dbReference type="EMBL" id="CADEBC010000561">
    <property type="protein sequence ID" value="CAB3252915.1"/>
    <property type="molecule type" value="Genomic_DNA"/>
</dbReference>
<protein>
    <submittedName>
        <fullName evidence="1">Uncharacterized protein</fullName>
    </submittedName>
</protein>
<reference evidence="1 2" key="1">
    <citation type="submission" date="2020-04" db="EMBL/GenBank/DDBJ databases">
        <authorList>
            <person name="Wallbank WR R."/>
            <person name="Pardo Diaz C."/>
            <person name="Kozak K."/>
            <person name="Martin S."/>
            <person name="Jiggins C."/>
            <person name="Moest M."/>
            <person name="Warren A I."/>
            <person name="Byers J.R.P. K."/>
            <person name="Montejo-Kovacevich G."/>
            <person name="Yen C E."/>
        </authorList>
    </citation>
    <scope>NUCLEOTIDE SEQUENCE [LARGE SCALE GENOMIC DNA]</scope>
</reference>
<keyword evidence="2" id="KW-1185">Reference proteome</keyword>
<proteinExistence type="predicted"/>
<accession>A0A8S1B4J6</accession>
<evidence type="ECO:0000313" key="2">
    <source>
        <dbReference type="Proteomes" id="UP000494106"/>
    </source>
</evidence>
<evidence type="ECO:0000313" key="1">
    <source>
        <dbReference type="EMBL" id="CAB3252915.1"/>
    </source>
</evidence>
<name>A0A8S1B4J6_ARCPL</name>
<gene>
    <name evidence="1" type="ORF">APLA_LOCUS13783</name>
</gene>
<organism evidence="1 2">
    <name type="scientific">Arctia plantaginis</name>
    <name type="common">Wood tiger moth</name>
    <name type="synonym">Phalaena plantaginis</name>
    <dbReference type="NCBI Taxonomy" id="874455"/>
    <lineage>
        <taxon>Eukaryota</taxon>
        <taxon>Metazoa</taxon>
        <taxon>Ecdysozoa</taxon>
        <taxon>Arthropoda</taxon>
        <taxon>Hexapoda</taxon>
        <taxon>Insecta</taxon>
        <taxon>Pterygota</taxon>
        <taxon>Neoptera</taxon>
        <taxon>Endopterygota</taxon>
        <taxon>Lepidoptera</taxon>
        <taxon>Glossata</taxon>
        <taxon>Ditrysia</taxon>
        <taxon>Noctuoidea</taxon>
        <taxon>Erebidae</taxon>
        <taxon>Arctiinae</taxon>
        <taxon>Arctia</taxon>
    </lineage>
</organism>
<sequence>MLRAPKVRSVAKSVYALKRNAARKLKKPPYNFHDFIILENYRCMPLLGDEEKVPNWEVHIVRYSIVYVNNEKNN</sequence>
<dbReference type="AlphaFoldDB" id="A0A8S1B4J6"/>
<dbReference type="OrthoDB" id="7399792at2759"/>